<evidence type="ECO:0000256" key="2">
    <source>
        <dbReference type="SAM" id="SignalP"/>
    </source>
</evidence>
<keyword evidence="1 2" id="KW-0732">Signal</keyword>
<dbReference type="InterPro" id="IPR006501">
    <property type="entry name" value="Pectinesterase_inhib_dom"/>
</dbReference>
<feature type="signal peptide" evidence="2">
    <location>
        <begin position="1"/>
        <end position="33"/>
    </location>
</feature>
<evidence type="ECO:0000259" key="3">
    <source>
        <dbReference type="SMART" id="SM00856"/>
    </source>
</evidence>
<dbReference type="Gene3D" id="1.20.140.40">
    <property type="entry name" value="Invertase/pectin methylesterase inhibitor family protein"/>
    <property type="match status" value="1"/>
</dbReference>
<dbReference type="SMART" id="SM00856">
    <property type="entry name" value="PMEI"/>
    <property type="match status" value="1"/>
</dbReference>
<dbReference type="SUPFAM" id="SSF101148">
    <property type="entry name" value="Plant invertase/pectin methylesterase inhibitor"/>
    <property type="match status" value="1"/>
</dbReference>
<protein>
    <recommendedName>
        <fullName evidence="3">Pectinesterase inhibitor domain-containing protein</fullName>
    </recommendedName>
</protein>
<sequence>MAYNNSFNPVFCSSLILLKTLLLLLLLINPTSSSFVATLSKNDTDFIRTACESTEYPKTCYKSLSRHATAIQQNPAKLARKAMSISLYKTKRAATYISNITEEAGDEAAGPHGDGQALKVCMDLLDGAVNQLTSSVDLMQQYLEAVGVSGKEFVGLQVNTIMTLLHGALMNEDACMDGIFDEIGVHDDLPVNSDVIDCVFKVMEVTRNAVDLFDSFVQNTP</sequence>
<dbReference type="PANTHER" id="PTHR31080">
    <property type="entry name" value="PECTINESTERASE INHIBITOR-LIKE"/>
    <property type="match status" value="1"/>
</dbReference>
<dbReference type="PANTHER" id="PTHR31080:SF64">
    <property type="entry name" value="PLANT INVERTASE_PECTIN METHYLESTERASE INHIBITOR SUPERFAMILY PROTEIN"/>
    <property type="match status" value="1"/>
</dbReference>
<gene>
    <name evidence="4" type="ORF">ACH5RR_036369</name>
</gene>
<keyword evidence="5" id="KW-1185">Reference proteome</keyword>
<organism evidence="4 5">
    <name type="scientific">Cinchona calisaya</name>
    <dbReference type="NCBI Taxonomy" id="153742"/>
    <lineage>
        <taxon>Eukaryota</taxon>
        <taxon>Viridiplantae</taxon>
        <taxon>Streptophyta</taxon>
        <taxon>Embryophyta</taxon>
        <taxon>Tracheophyta</taxon>
        <taxon>Spermatophyta</taxon>
        <taxon>Magnoliopsida</taxon>
        <taxon>eudicotyledons</taxon>
        <taxon>Gunneridae</taxon>
        <taxon>Pentapetalae</taxon>
        <taxon>asterids</taxon>
        <taxon>lamiids</taxon>
        <taxon>Gentianales</taxon>
        <taxon>Rubiaceae</taxon>
        <taxon>Cinchonoideae</taxon>
        <taxon>Cinchoneae</taxon>
        <taxon>Cinchona</taxon>
    </lineage>
</organism>
<feature type="chain" id="PRO_5044819326" description="Pectinesterase inhibitor domain-containing protein" evidence="2">
    <location>
        <begin position="34"/>
        <end position="221"/>
    </location>
</feature>
<dbReference type="Pfam" id="PF04043">
    <property type="entry name" value="PMEI"/>
    <property type="match status" value="1"/>
</dbReference>
<reference evidence="4 5" key="1">
    <citation type="submission" date="2024-11" db="EMBL/GenBank/DDBJ databases">
        <title>A near-complete genome assembly of Cinchona calisaya.</title>
        <authorList>
            <person name="Lian D.C."/>
            <person name="Zhao X.W."/>
            <person name="Wei L."/>
        </authorList>
    </citation>
    <scope>NUCLEOTIDE SEQUENCE [LARGE SCALE GENOMIC DNA]</scope>
    <source>
        <tissue evidence="4">Nenye</tissue>
    </source>
</reference>
<dbReference type="InterPro" id="IPR035513">
    <property type="entry name" value="Invertase/methylesterase_inhib"/>
</dbReference>
<dbReference type="AlphaFoldDB" id="A0ABD2Y4X1"/>
<evidence type="ECO:0000313" key="5">
    <source>
        <dbReference type="Proteomes" id="UP001630127"/>
    </source>
</evidence>
<dbReference type="EMBL" id="JBJUIK010000015">
    <property type="protein sequence ID" value="KAL3501920.1"/>
    <property type="molecule type" value="Genomic_DNA"/>
</dbReference>
<evidence type="ECO:0000256" key="1">
    <source>
        <dbReference type="ARBA" id="ARBA00022729"/>
    </source>
</evidence>
<name>A0ABD2Y4X1_9GENT</name>
<dbReference type="CDD" id="cd15798">
    <property type="entry name" value="PMEI-like_3"/>
    <property type="match status" value="1"/>
</dbReference>
<evidence type="ECO:0000313" key="4">
    <source>
        <dbReference type="EMBL" id="KAL3501920.1"/>
    </source>
</evidence>
<dbReference type="NCBIfam" id="TIGR01614">
    <property type="entry name" value="PME_inhib"/>
    <property type="match status" value="1"/>
</dbReference>
<feature type="domain" description="Pectinesterase inhibitor" evidence="3">
    <location>
        <begin position="42"/>
        <end position="212"/>
    </location>
</feature>
<dbReference type="InterPro" id="IPR051955">
    <property type="entry name" value="PME_Inhibitor"/>
</dbReference>
<dbReference type="Proteomes" id="UP001630127">
    <property type="component" value="Unassembled WGS sequence"/>
</dbReference>
<accession>A0ABD2Y4X1</accession>
<proteinExistence type="predicted"/>
<comment type="caution">
    <text evidence="4">The sequence shown here is derived from an EMBL/GenBank/DDBJ whole genome shotgun (WGS) entry which is preliminary data.</text>
</comment>